<dbReference type="AlphaFoldDB" id="A0A7J3VSC6"/>
<protein>
    <submittedName>
        <fullName evidence="1">Uncharacterized protein</fullName>
    </submittedName>
</protein>
<dbReference type="EMBL" id="DRXH01000062">
    <property type="protein sequence ID" value="HHM44017.1"/>
    <property type="molecule type" value="Genomic_DNA"/>
</dbReference>
<accession>A0A7J3VSC6</accession>
<organism evidence="1">
    <name type="scientific">Caldiarchaeum subterraneum</name>
    <dbReference type="NCBI Taxonomy" id="311458"/>
    <lineage>
        <taxon>Archaea</taxon>
        <taxon>Nitrososphaerota</taxon>
        <taxon>Candidatus Caldarchaeales</taxon>
        <taxon>Candidatus Caldarchaeaceae</taxon>
        <taxon>Candidatus Caldarchaeum</taxon>
    </lineage>
</organism>
<reference evidence="1" key="1">
    <citation type="journal article" date="2020" name="mSystems">
        <title>Genome- and Community-Level Interaction Insights into Carbon Utilization and Element Cycling Functions of Hydrothermarchaeota in Hydrothermal Sediment.</title>
        <authorList>
            <person name="Zhou Z."/>
            <person name="Liu Y."/>
            <person name="Xu W."/>
            <person name="Pan J."/>
            <person name="Luo Z.H."/>
            <person name="Li M."/>
        </authorList>
    </citation>
    <scope>NUCLEOTIDE SEQUENCE [LARGE SCALE GENOMIC DNA]</scope>
    <source>
        <strain evidence="1">SpSt-1074</strain>
    </source>
</reference>
<name>A0A7J3VSC6_CALS0</name>
<proteinExistence type="predicted"/>
<gene>
    <name evidence="1" type="ORF">ENM31_01790</name>
</gene>
<evidence type="ECO:0000313" key="1">
    <source>
        <dbReference type="EMBL" id="HHM44017.1"/>
    </source>
</evidence>
<comment type="caution">
    <text evidence="1">The sequence shown here is derived from an EMBL/GenBank/DDBJ whole genome shotgun (WGS) entry which is preliminary data.</text>
</comment>
<sequence length="213" mass="24003">MSDQQPAGDKRLKSIEEEIKRIREPLERTLLDIREMLNSAENPFNVLAQAVRSAETHVEQIKPERSAGRPADGEQYSLPQQEVVVQGGERASSRDDYSDSLSYFIQVLTAVDLMTVVVGKDYLLRLINMLAWKKLISKDLVEVVKEALEFLSSIESSPRMNPVHEAQPSITDVLIVLYLIYLLSKNDEAPLTFLLLSSSSSLKMLSKNWGGRQ</sequence>